<organism evidence="3 4">
    <name type="scientific">Cupriavidus pampae</name>
    <dbReference type="NCBI Taxonomy" id="659251"/>
    <lineage>
        <taxon>Bacteria</taxon>
        <taxon>Pseudomonadati</taxon>
        <taxon>Pseudomonadota</taxon>
        <taxon>Betaproteobacteria</taxon>
        <taxon>Burkholderiales</taxon>
        <taxon>Burkholderiaceae</taxon>
        <taxon>Cupriavidus</taxon>
    </lineage>
</organism>
<dbReference type="Proteomes" id="UP000706525">
    <property type="component" value="Unassembled WGS sequence"/>
</dbReference>
<reference evidence="3 4" key="1">
    <citation type="submission" date="2021-08" db="EMBL/GenBank/DDBJ databases">
        <authorList>
            <person name="Peeters C."/>
        </authorList>
    </citation>
    <scope>NUCLEOTIDE SEQUENCE [LARGE SCALE GENOMIC DNA]</scope>
    <source>
        <strain evidence="3 4">LMG 32289</strain>
    </source>
</reference>
<comment type="similarity">
    <text evidence="1">Belongs to the UPF0065 (bug) family.</text>
</comment>
<dbReference type="Pfam" id="PF03401">
    <property type="entry name" value="TctC"/>
    <property type="match status" value="1"/>
</dbReference>
<name>A0ABM8XNG0_9BURK</name>
<keyword evidence="2" id="KW-0732">Signal</keyword>
<accession>A0ABM8XNG0</accession>
<dbReference type="RefSeq" id="WP_223993103.1">
    <property type="nucleotide sequence ID" value="NZ_CAJZAG010000010.1"/>
</dbReference>
<dbReference type="EMBL" id="CAJZAG010000010">
    <property type="protein sequence ID" value="CAG9181792.1"/>
    <property type="molecule type" value="Genomic_DNA"/>
</dbReference>
<dbReference type="InterPro" id="IPR005064">
    <property type="entry name" value="BUG"/>
</dbReference>
<evidence type="ECO:0000256" key="2">
    <source>
        <dbReference type="SAM" id="SignalP"/>
    </source>
</evidence>
<dbReference type="PIRSF" id="PIRSF017082">
    <property type="entry name" value="YflP"/>
    <property type="match status" value="1"/>
</dbReference>
<protein>
    <recommendedName>
        <fullName evidence="5">Tripartite tricarboxylate transporter substrate binding protein</fullName>
    </recommendedName>
</protein>
<dbReference type="InterPro" id="IPR042100">
    <property type="entry name" value="Bug_dom1"/>
</dbReference>
<dbReference type="CDD" id="cd07012">
    <property type="entry name" value="PBP2_Bug_TTT"/>
    <property type="match status" value="1"/>
</dbReference>
<proteinExistence type="inferred from homology"/>
<evidence type="ECO:0000313" key="3">
    <source>
        <dbReference type="EMBL" id="CAG9181792.1"/>
    </source>
</evidence>
<sequence length="341" mass="37248">MLLRGSLQRKLQAPARALACASLLGGLVAPAFAWEPTKPVELVVPFSAGGASDQMARSIQGIIAKNKLMNQPMIVINKAGASGAEGLMDTKASKGDPHKLLVTSSALYTVPMVSQLPFNWRDLTPVAMVAQDEFVLWTNAQDPYKTVADYLAEAKKQPGKLKMGGTSSKREDQIITAQTERKAGVRFIYIPYKGGGEAATQLSGKHIDSNVNNPSESIGQWRAGEHRALCVFAPSRMQYSAKVTATQSWGDIPTCKEAGLDVEYQMLRVFMLPGGVTPDQQKFYVDLMQKVVATPEWKEYLEKNALKNDFLVGQKLTDFLTADENRHKDIIKAAGFVTAAR</sequence>
<feature type="chain" id="PRO_5045593333" description="Tripartite tricarboxylate transporter substrate binding protein" evidence="2">
    <location>
        <begin position="34"/>
        <end position="341"/>
    </location>
</feature>
<dbReference type="Gene3D" id="3.40.190.10">
    <property type="entry name" value="Periplasmic binding protein-like II"/>
    <property type="match status" value="1"/>
</dbReference>
<feature type="signal peptide" evidence="2">
    <location>
        <begin position="1"/>
        <end position="33"/>
    </location>
</feature>
<keyword evidence="4" id="KW-1185">Reference proteome</keyword>
<evidence type="ECO:0000313" key="4">
    <source>
        <dbReference type="Proteomes" id="UP000706525"/>
    </source>
</evidence>
<dbReference type="PANTHER" id="PTHR42928">
    <property type="entry name" value="TRICARBOXYLATE-BINDING PROTEIN"/>
    <property type="match status" value="1"/>
</dbReference>
<dbReference type="PANTHER" id="PTHR42928:SF1">
    <property type="entry name" value="BLR4371 PROTEIN"/>
    <property type="match status" value="1"/>
</dbReference>
<evidence type="ECO:0008006" key="5">
    <source>
        <dbReference type="Google" id="ProtNLM"/>
    </source>
</evidence>
<gene>
    <name evidence="3" type="ORF">LMG32289_04928</name>
</gene>
<comment type="caution">
    <text evidence="3">The sequence shown here is derived from an EMBL/GenBank/DDBJ whole genome shotgun (WGS) entry which is preliminary data.</text>
</comment>
<evidence type="ECO:0000256" key="1">
    <source>
        <dbReference type="ARBA" id="ARBA00006987"/>
    </source>
</evidence>
<dbReference type="Gene3D" id="3.40.190.150">
    <property type="entry name" value="Bordetella uptake gene, domain 1"/>
    <property type="match status" value="1"/>
</dbReference>